<evidence type="ECO:0000313" key="2">
    <source>
        <dbReference type="EMBL" id="MEB3344293.1"/>
    </source>
</evidence>
<organism evidence="2 3">
    <name type="scientific">Aquimarina gracilis</name>
    <dbReference type="NCBI Taxonomy" id="874422"/>
    <lineage>
        <taxon>Bacteria</taxon>
        <taxon>Pseudomonadati</taxon>
        <taxon>Bacteroidota</taxon>
        <taxon>Flavobacteriia</taxon>
        <taxon>Flavobacteriales</taxon>
        <taxon>Flavobacteriaceae</taxon>
        <taxon>Aquimarina</taxon>
    </lineage>
</organism>
<dbReference type="PANTHER" id="PTHR39323">
    <property type="entry name" value="BLR1149 PROTEIN"/>
    <property type="match status" value="1"/>
</dbReference>
<dbReference type="Gene3D" id="3.60.21.10">
    <property type="match status" value="1"/>
</dbReference>
<keyword evidence="2" id="KW-0255">Endonuclease</keyword>
<dbReference type="InterPro" id="IPR029052">
    <property type="entry name" value="Metallo-depent_PP-like"/>
</dbReference>
<keyword evidence="2" id="KW-0436">Ligase</keyword>
<dbReference type="EC" id="3.1.-.-" evidence="2"/>
<dbReference type="InterPro" id="IPR004843">
    <property type="entry name" value="Calcineurin-like_PHP"/>
</dbReference>
<dbReference type="InterPro" id="IPR026336">
    <property type="entry name" value="PdeM-like"/>
</dbReference>
<gene>
    <name evidence="2" type="primary">pdeM</name>
    <name evidence="2" type="ORF">U6A24_02415</name>
</gene>
<dbReference type="InterPro" id="IPR024173">
    <property type="entry name" value="Pesterase_MJ0037-like"/>
</dbReference>
<keyword evidence="2" id="KW-0378">Hydrolase</keyword>
<keyword evidence="2" id="KW-0540">Nuclease</keyword>
<dbReference type="PANTHER" id="PTHR39323:SF1">
    <property type="entry name" value="BLR1149 PROTEIN"/>
    <property type="match status" value="1"/>
</dbReference>
<accession>A0ABU5ZQF9</accession>
<proteinExistence type="predicted"/>
<reference evidence="2 3" key="1">
    <citation type="journal article" date="2013" name="Int. J. Syst. Evol. Microbiol.">
        <title>Aquimarina gracilis sp. nov., isolated from the gut microflora of a mussel, Mytilus coruscus, and emended description of Aquimarina spongiae.</title>
        <authorList>
            <person name="Park S.C."/>
            <person name="Choe H.N."/>
            <person name="Baik K.S."/>
            <person name="Seong C.N."/>
        </authorList>
    </citation>
    <scope>NUCLEOTIDE SEQUENCE [LARGE SCALE GENOMIC DNA]</scope>
    <source>
        <strain evidence="2 3">PSC32</strain>
    </source>
</reference>
<dbReference type="RefSeq" id="WP_324178341.1">
    <property type="nucleotide sequence ID" value="NZ_BAABAW010000016.1"/>
</dbReference>
<comment type="caution">
    <text evidence="2">The sequence shown here is derived from an EMBL/GenBank/DDBJ whole genome shotgun (WGS) entry which is preliminary data.</text>
</comment>
<dbReference type="GO" id="GO:0016787">
    <property type="term" value="F:hydrolase activity"/>
    <property type="evidence" value="ECO:0007669"/>
    <property type="project" value="UniProtKB-KW"/>
</dbReference>
<evidence type="ECO:0000259" key="1">
    <source>
        <dbReference type="Pfam" id="PF00149"/>
    </source>
</evidence>
<dbReference type="GO" id="GO:0016874">
    <property type="term" value="F:ligase activity"/>
    <property type="evidence" value="ECO:0007669"/>
    <property type="project" value="UniProtKB-KW"/>
</dbReference>
<dbReference type="PIRSF" id="PIRSF000887">
    <property type="entry name" value="Pesterase_MJ0037"/>
    <property type="match status" value="1"/>
</dbReference>
<name>A0ABU5ZQF9_9FLAO</name>
<dbReference type="Proteomes" id="UP001327027">
    <property type="component" value="Unassembled WGS sequence"/>
</dbReference>
<protein>
    <submittedName>
        <fullName evidence="2">Ligase-associated DNA damage response endonuclease PdeM</fullName>
        <ecNumber evidence="2">3.1.-.-</ecNumber>
    </submittedName>
</protein>
<dbReference type="NCBIfam" id="TIGR04123">
    <property type="entry name" value="P_estr_lig_assc"/>
    <property type="match status" value="1"/>
</dbReference>
<dbReference type="Pfam" id="PF00149">
    <property type="entry name" value="Metallophos"/>
    <property type="match status" value="1"/>
</dbReference>
<feature type="domain" description="Calcineurin-like phosphoesterase" evidence="1">
    <location>
        <begin position="29"/>
        <end position="150"/>
    </location>
</feature>
<dbReference type="SUPFAM" id="SSF56300">
    <property type="entry name" value="Metallo-dependent phosphatases"/>
    <property type="match status" value="1"/>
</dbReference>
<sequence>MKTKIIKNHRQTFELHPSGAAYWHEFNMLLIADVHLGKVTHFRKHGSAVPQSAIQHNFDQLNTVLQHFQPEVLCFLGDLFHSYLNSEWIIFAEWANKIESKIILVSGNHDIISPIKYEELDIHVTDAWKLGSIYLTHEPKTEENFFNVSGHVHPGVRLRGTAKQSLSIPCFLKKPNQMILPSFGTFTGKHIVTPTENDQIFAIAHDEVIEII</sequence>
<evidence type="ECO:0000313" key="3">
    <source>
        <dbReference type="Proteomes" id="UP001327027"/>
    </source>
</evidence>
<dbReference type="GO" id="GO:0004519">
    <property type="term" value="F:endonuclease activity"/>
    <property type="evidence" value="ECO:0007669"/>
    <property type="project" value="UniProtKB-KW"/>
</dbReference>
<keyword evidence="3" id="KW-1185">Reference proteome</keyword>
<dbReference type="EMBL" id="JAYKLX010000001">
    <property type="protein sequence ID" value="MEB3344293.1"/>
    <property type="molecule type" value="Genomic_DNA"/>
</dbReference>